<dbReference type="GO" id="GO:0005739">
    <property type="term" value="C:mitochondrion"/>
    <property type="evidence" value="ECO:0007669"/>
    <property type="project" value="TreeGrafter"/>
</dbReference>
<keyword evidence="1" id="KW-0809">Transit peptide</keyword>
<name>A0AAD8HJB4_9APIA</name>
<reference evidence="3" key="1">
    <citation type="submission" date="2023-02" db="EMBL/GenBank/DDBJ databases">
        <title>Genome of toxic invasive species Heracleum sosnowskyi carries increased number of genes despite the absence of recent whole-genome duplications.</title>
        <authorList>
            <person name="Schelkunov M."/>
            <person name="Shtratnikova V."/>
            <person name="Makarenko M."/>
            <person name="Klepikova A."/>
            <person name="Omelchenko D."/>
            <person name="Novikova G."/>
            <person name="Obukhova E."/>
            <person name="Bogdanov V."/>
            <person name="Penin A."/>
            <person name="Logacheva M."/>
        </authorList>
    </citation>
    <scope>NUCLEOTIDE SEQUENCE</scope>
    <source>
        <strain evidence="3">Hsosn_3</strain>
        <tissue evidence="3">Leaf</tissue>
    </source>
</reference>
<dbReference type="InterPro" id="IPR039206">
    <property type="entry name" value="MORF/ORRM1/DAG-like"/>
</dbReference>
<sequence>MAGRLSRVLTRSNLAVSMKLASSSRVSTVRGLGPIATLPTQAQTISVRGLSSSGESLTGMDRKHWLIRINEPEGDLTRDEIINIYIKMLASVLGSEEEARKKLYSVSTRFYFGFGALISQELSSKFKEYPNVVEVLPDCYVNSYEKDYGGEPFIDGKAVPYDPKYHSSWITIQNHWQGIGIDSDDDTEEISDTDAEIPHTDAAAIADEVPTAAADEIPDTGAADEIPDTGCC</sequence>
<dbReference type="InterPro" id="IPR037045">
    <property type="entry name" value="S8pro/Inhibitor_I9_sf"/>
</dbReference>
<dbReference type="GO" id="GO:0080156">
    <property type="term" value="P:mitochondrial mRNA modification"/>
    <property type="evidence" value="ECO:0007669"/>
    <property type="project" value="TreeGrafter"/>
</dbReference>
<dbReference type="Gene3D" id="3.30.70.80">
    <property type="entry name" value="Peptidase S8 propeptide/proteinase inhibitor I9"/>
    <property type="match status" value="1"/>
</dbReference>
<protein>
    <recommendedName>
        <fullName evidence="2">MORF/ORRM1/DAG-like MORF domain-containing protein</fullName>
    </recommendedName>
</protein>
<evidence type="ECO:0000313" key="3">
    <source>
        <dbReference type="EMBL" id="KAK1367334.1"/>
    </source>
</evidence>
<evidence type="ECO:0000259" key="2">
    <source>
        <dbReference type="Pfam" id="PF21864"/>
    </source>
</evidence>
<dbReference type="PANTHER" id="PTHR31346">
    <property type="entry name" value="MULTIPLE ORGANELLAR RNA EDITING FACTOR 2, CHLOROPLASTIC-RELATED-RELATED"/>
    <property type="match status" value="1"/>
</dbReference>
<dbReference type="AlphaFoldDB" id="A0AAD8HJB4"/>
<comment type="caution">
    <text evidence="3">The sequence shown here is derived from an EMBL/GenBank/DDBJ whole genome shotgun (WGS) entry which is preliminary data.</text>
</comment>
<evidence type="ECO:0000313" key="4">
    <source>
        <dbReference type="Proteomes" id="UP001237642"/>
    </source>
</evidence>
<dbReference type="GO" id="GO:0016554">
    <property type="term" value="P:cytidine to uridine editing"/>
    <property type="evidence" value="ECO:0007669"/>
    <property type="project" value="InterPro"/>
</dbReference>
<dbReference type="PANTHER" id="PTHR31346:SF4">
    <property type="entry name" value="MULTIPLE ORGANELLAR RNA EDITING FACTOR 8, CHLOROPLASTIC_MITOCHONDRIAL"/>
    <property type="match status" value="1"/>
</dbReference>
<dbReference type="EMBL" id="JAUIZM010000009">
    <property type="protein sequence ID" value="KAK1367334.1"/>
    <property type="molecule type" value="Genomic_DNA"/>
</dbReference>
<evidence type="ECO:0000256" key="1">
    <source>
        <dbReference type="ARBA" id="ARBA00022946"/>
    </source>
</evidence>
<dbReference type="Proteomes" id="UP001237642">
    <property type="component" value="Unassembled WGS sequence"/>
</dbReference>
<dbReference type="Pfam" id="PF21864">
    <property type="entry name" value="MORF_dom"/>
    <property type="match status" value="1"/>
</dbReference>
<dbReference type="InterPro" id="IPR054059">
    <property type="entry name" value="MORF/ORRM1/DAG-like_MORF"/>
</dbReference>
<gene>
    <name evidence="3" type="ORF">POM88_042895</name>
</gene>
<proteinExistence type="predicted"/>
<reference evidence="3" key="2">
    <citation type="submission" date="2023-05" db="EMBL/GenBank/DDBJ databases">
        <authorList>
            <person name="Schelkunov M.I."/>
        </authorList>
    </citation>
    <scope>NUCLEOTIDE SEQUENCE</scope>
    <source>
        <strain evidence="3">Hsosn_3</strain>
        <tissue evidence="3">Leaf</tissue>
    </source>
</reference>
<accession>A0AAD8HJB4</accession>
<keyword evidence="4" id="KW-1185">Reference proteome</keyword>
<feature type="domain" description="MORF/ORRM1/DAG-like MORF" evidence="2">
    <location>
        <begin position="63"/>
        <end position="153"/>
    </location>
</feature>
<organism evidence="3 4">
    <name type="scientific">Heracleum sosnowskyi</name>
    <dbReference type="NCBI Taxonomy" id="360622"/>
    <lineage>
        <taxon>Eukaryota</taxon>
        <taxon>Viridiplantae</taxon>
        <taxon>Streptophyta</taxon>
        <taxon>Embryophyta</taxon>
        <taxon>Tracheophyta</taxon>
        <taxon>Spermatophyta</taxon>
        <taxon>Magnoliopsida</taxon>
        <taxon>eudicotyledons</taxon>
        <taxon>Gunneridae</taxon>
        <taxon>Pentapetalae</taxon>
        <taxon>asterids</taxon>
        <taxon>campanulids</taxon>
        <taxon>Apiales</taxon>
        <taxon>Apiaceae</taxon>
        <taxon>Apioideae</taxon>
        <taxon>apioid superclade</taxon>
        <taxon>Tordylieae</taxon>
        <taxon>Tordyliinae</taxon>
        <taxon>Heracleum</taxon>
    </lineage>
</organism>